<organism evidence="2 3">
    <name type="scientific">Gossypium klotzschianum</name>
    <dbReference type="NCBI Taxonomy" id="34286"/>
    <lineage>
        <taxon>Eukaryota</taxon>
        <taxon>Viridiplantae</taxon>
        <taxon>Streptophyta</taxon>
        <taxon>Embryophyta</taxon>
        <taxon>Tracheophyta</taxon>
        <taxon>Spermatophyta</taxon>
        <taxon>Magnoliopsida</taxon>
        <taxon>eudicotyledons</taxon>
        <taxon>Gunneridae</taxon>
        <taxon>Pentapetalae</taxon>
        <taxon>rosids</taxon>
        <taxon>malvids</taxon>
        <taxon>Malvales</taxon>
        <taxon>Malvaceae</taxon>
        <taxon>Malvoideae</taxon>
        <taxon>Gossypium</taxon>
    </lineage>
</organism>
<name>A0A7J8W539_9ROSI</name>
<protein>
    <recommendedName>
        <fullName evidence="1">DUF7745 domain-containing protein</fullName>
    </recommendedName>
</protein>
<dbReference type="EMBL" id="JABFAB010235546">
    <property type="protein sequence ID" value="MBA0670171.1"/>
    <property type="molecule type" value="Genomic_DNA"/>
</dbReference>
<dbReference type="AlphaFoldDB" id="A0A7J8W539"/>
<comment type="caution">
    <text evidence="2">The sequence shown here is derived from an EMBL/GenBank/DDBJ whole genome shotgun (WGS) entry which is preliminary data.</text>
</comment>
<feature type="domain" description="DUF7745" evidence="1">
    <location>
        <begin position="5"/>
        <end position="106"/>
    </location>
</feature>
<keyword evidence="3" id="KW-1185">Reference proteome</keyword>
<accession>A0A7J8W539</accession>
<dbReference type="Pfam" id="PF24924">
    <property type="entry name" value="DUF7745"/>
    <property type="match status" value="1"/>
</dbReference>
<dbReference type="InterPro" id="IPR056647">
    <property type="entry name" value="DUF7745"/>
</dbReference>
<evidence type="ECO:0000313" key="3">
    <source>
        <dbReference type="Proteomes" id="UP000593573"/>
    </source>
</evidence>
<evidence type="ECO:0000313" key="2">
    <source>
        <dbReference type="EMBL" id="MBA0670171.1"/>
    </source>
</evidence>
<reference evidence="2 3" key="1">
    <citation type="journal article" date="2019" name="Genome Biol. Evol.">
        <title>Insights into the evolution of the New World diploid cottons (Gossypium, subgenus Houzingenia) based on genome sequencing.</title>
        <authorList>
            <person name="Grover C.E."/>
            <person name="Arick M.A. 2nd"/>
            <person name="Thrash A."/>
            <person name="Conover J.L."/>
            <person name="Sanders W.S."/>
            <person name="Peterson D.G."/>
            <person name="Frelichowski J.E."/>
            <person name="Scheffler J.A."/>
            <person name="Scheffler B.E."/>
            <person name="Wendel J.F."/>
        </authorList>
    </citation>
    <scope>NUCLEOTIDE SEQUENCE [LARGE SCALE GENOMIC DNA]</scope>
    <source>
        <strain evidence="2">57</strain>
        <tissue evidence="2">Leaf</tissue>
    </source>
</reference>
<dbReference type="Proteomes" id="UP000593573">
    <property type="component" value="Unassembled WGS sequence"/>
</dbReference>
<proteinExistence type="predicted"/>
<gene>
    <name evidence="2" type="ORF">Goklo_024682</name>
</gene>
<evidence type="ECO:0000259" key="1">
    <source>
        <dbReference type="Pfam" id="PF24924"/>
    </source>
</evidence>
<dbReference type="PANTHER" id="PTHR48200:SF1">
    <property type="entry name" value="AMINOTRANSFERASE-LIKE PLANT MOBILE DOMAIN-CONTAINING PROTEIN"/>
    <property type="match status" value="1"/>
</dbReference>
<dbReference type="PANTHER" id="PTHR48200">
    <property type="entry name" value="PROTEIN, PUTATIVE-RELATED"/>
    <property type="match status" value="1"/>
</dbReference>
<dbReference type="OrthoDB" id="990598at2759"/>
<sequence>MSQILKEANEYNWDKRAIGLQDVNVEWRAHRMIPDEILYQCGDFDWVPLLRIWEAVGYAPLLVLRQYRSRQFIPTTQGLTRCEFAYKGDNYKKKVHEISNAWNQTHIMKIFAANPMKTPEYD</sequence>